<feature type="region of interest" description="Disordered" evidence="1">
    <location>
        <begin position="77"/>
        <end position="110"/>
    </location>
</feature>
<accession>I4BFJ6</accession>
<keyword evidence="4" id="KW-1185">Reference proteome</keyword>
<dbReference type="EMBL" id="CP003053">
    <property type="protein sequence ID" value="AFM16053.1"/>
    <property type="molecule type" value="Genomic_DNA"/>
</dbReference>
<dbReference type="OrthoDB" id="4641835at2"/>
<dbReference type="RefSeq" id="WP_014814536.1">
    <property type="nucleotide sequence ID" value="NC_018027.1"/>
</dbReference>
<dbReference type="KEGG" id="mcb:Mycch_1245"/>
<keyword evidence="2" id="KW-0732">Signal</keyword>
<dbReference type="eggNOG" id="ENOG5032GJ8">
    <property type="taxonomic scope" value="Bacteria"/>
</dbReference>
<evidence type="ECO:0000256" key="1">
    <source>
        <dbReference type="SAM" id="MobiDB-lite"/>
    </source>
</evidence>
<feature type="compositionally biased region" description="Low complexity" evidence="1">
    <location>
        <begin position="90"/>
        <end position="100"/>
    </location>
</feature>
<feature type="compositionally biased region" description="Gly residues" evidence="1">
    <location>
        <begin position="101"/>
        <end position="110"/>
    </location>
</feature>
<sequence length="110" mass="11390" precursor="true">MRLPIVLVAPMVVISYLFIAPEAEADCTSSAGTTICSQGDVRGANTGQGPGSGPSVPYPCDYDWNCDQWGWDWDVNVDWNPGGGIGAPGRPGNRPGAGRPSTGGGRGGRR</sequence>
<evidence type="ECO:0008006" key="5">
    <source>
        <dbReference type="Google" id="ProtNLM"/>
    </source>
</evidence>
<organism evidence="3 4">
    <name type="scientific">Mycolicibacterium chubuense (strain NBB4)</name>
    <name type="common">Mycobacterium chubuense</name>
    <dbReference type="NCBI Taxonomy" id="710421"/>
    <lineage>
        <taxon>Bacteria</taxon>
        <taxon>Bacillati</taxon>
        <taxon>Actinomycetota</taxon>
        <taxon>Actinomycetes</taxon>
        <taxon>Mycobacteriales</taxon>
        <taxon>Mycobacteriaceae</taxon>
        <taxon>Mycolicibacterium</taxon>
    </lineage>
</organism>
<reference evidence="3 4" key="1">
    <citation type="submission" date="2012-06" db="EMBL/GenBank/DDBJ databases">
        <title>Complete sequence of chromosome of Mycobacterium chubuense NBB4.</title>
        <authorList>
            <consortium name="US DOE Joint Genome Institute"/>
            <person name="Lucas S."/>
            <person name="Han J."/>
            <person name="Lapidus A."/>
            <person name="Cheng J.-F."/>
            <person name="Goodwin L."/>
            <person name="Pitluck S."/>
            <person name="Peters L."/>
            <person name="Mikhailova N."/>
            <person name="Teshima H."/>
            <person name="Detter J.C."/>
            <person name="Han C."/>
            <person name="Tapia R."/>
            <person name="Land M."/>
            <person name="Hauser L."/>
            <person name="Kyrpides N."/>
            <person name="Ivanova N."/>
            <person name="Pagani I."/>
            <person name="Mattes T."/>
            <person name="Holmes A."/>
            <person name="Rutledge P."/>
            <person name="Paulsen I."/>
            <person name="Coleman N."/>
            <person name="Woyke T."/>
        </authorList>
    </citation>
    <scope>NUCLEOTIDE SEQUENCE [LARGE SCALE GENOMIC DNA]</scope>
    <source>
        <strain evidence="3 4">NBB4</strain>
    </source>
</reference>
<protein>
    <recommendedName>
        <fullName evidence="5">Pilin</fullName>
    </recommendedName>
</protein>
<feature type="signal peptide" evidence="2">
    <location>
        <begin position="1"/>
        <end position="25"/>
    </location>
</feature>
<proteinExistence type="predicted"/>
<dbReference type="PATRIC" id="fig|710421.3.peg.1254"/>
<evidence type="ECO:0000313" key="3">
    <source>
        <dbReference type="EMBL" id="AFM16053.1"/>
    </source>
</evidence>
<dbReference type="STRING" id="710421.Mycch_1245"/>
<dbReference type="AlphaFoldDB" id="I4BFJ6"/>
<evidence type="ECO:0000256" key="2">
    <source>
        <dbReference type="SAM" id="SignalP"/>
    </source>
</evidence>
<dbReference type="HOGENOM" id="CLU_162618_0_0_11"/>
<gene>
    <name evidence="3" type="ordered locus">Mycch_1245</name>
</gene>
<dbReference type="Proteomes" id="UP000006057">
    <property type="component" value="Chromosome"/>
</dbReference>
<feature type="chain" id="PRO_5003686633" description="Pilin" evidence="2">
    <location>
        <begin position="26"/>
        <end position="110"/>
    </location>
</feature>
<evidence type="ECO:0000313" key="4">
    <source>
        <dbReference type="Proteomes" id="UP000006057"/>
    </source>
</evidence>
<feature type="region of interest" description="Disordered" evidence="1">
    <location>
        <begin position="38"/>
        <end position="57"/>
    </location>
</feature>
<name>I4BFJ6_MYCCN</name>